<dbReference type="EMBL" id="AK304757">
    <property type="protein sequence ID" value="BAG65512.1"/>
    <property type="molecule type" value="mRNA"/>
</dbReference>
<proteinExistence type="evidence at transcript level"/>
<evidence type="ECO:0000259" key="2">
    <source>
        <dbReference type="PROSITE" id="PS50222"/>
    </source>
</evidence>
<reference evidence="3" key="1">
    <citation type="submission" date="2007-10" db="EMBL/GenBank/DDBJ databases">
        <title>NEDO human cDNA sequencing project focused on splicing variants.</title>
        <authorList>
            <person name="Wakamatsu A."/>
            <person name="Yamamoto J."/>
            <person name="Kimura K."/>
            <person name="Ishii S."/>
            <person name="Watanabe K."/>
            <person name="Sugiyama A."/>
            <person name="Murakawa K."/>
            <person name="Kaida T."/>
            <person name="Tsuchiya K."/>
            <person name="Fukuzumi Y."/>
            <person name="Kumagai A."/>
            <person name="Oishi Y."/>
            <person name="Yamamoto S."/>
            <person name="Ono Y."/>
            <person name="Komori Y."/>
            <person name="Yamazaki M."/>
            <person name="Kisu Y."/>
            <person name="Nishikawa T."/>
            <person name="Sugano S."/>
            <person name="Nomura N."/>
            <person name="Isogai T."/>
        </authorList>
    </citation>
    <scope>NUCLEOTIDE SEQUENCE</scope>
    <source>
        <tissue evidence="3">Uterus</tissue>
    </source>
</reference>
<evidence type="ECO:0000256" key="1">
    <source>
        <dbReference type="SAM" id="MobiDB-lite"/>
    </source>
</evidence>
<dbReference type="InterPro" id="IPR002048">
    <property type="entry name" value="EF_hand_dom"/>
</dbReference>
<dbReference type="PeptideAtlas" id="B4E3K0"/>
<protein>
    <submittedName>
        <fullName evidence="3">cDNA FLJ59011, moderately similar to TBC1 domain family member 8</fullName>
    </submittedName>
</protein>
<dbReference type="GO" id="GO:0005509">
    <property type="term" value="F:calcium ion binding"/>
    <property type="evidence" value="ECO:0007669"/>
    <property type="project" value="InterPro"/>
</dbReference>
<feature type="region of interest" description="Disordered" evidence="1">
    <location>
        <begin position="123"/>
        <end position="157"/>
    </location>
</feature>
<feature type="domain" description="EF-hand" evidence="2">
    <location>
        <begin position="55"/>
        <end position="90"/>
    </location>
</feature>
<dbReference type="InterPro" id="IPR011992">
    <property type="entry name" value="EF-hand-dom_pair"/>
</dbReference>
<organism evidence="3">
    <name type="scientific">Homo sapiens</name>
    <name type="common">Human</name>
    <dbReference type="NCBI Taxonomy" id="9606"/>
    <lineage>
        <taxon>Eukaryota</taxon>
        <taxon>Metazoa</taxon>
        <taxon>Chordata</taxon>
        <taxon>Craniata</taxon>
        <taxon>Vertebrata</taxon>
        <taxon>Euteleostomi</taxon>
        <taxon>Mammalia</taxon>
        <taxon>Eutheria</taxon>
        <taxon>Euarchontoglires</taxon>
        <taxon>Primates</taxon>
        <taxon>Haplorrhini</taxon>
        <taxon>Catarrhini</taxon>
        <taxon>Hominidae</taxon>
        <taxon>Homo</taxon>
    </lineage>
</organism>
<dbReference type="Gene3D" id="1.10.238.10">
    <property type="entry name" value="EF-hand"/>
    <property type="match status" value="1"/>
</dbReference>
<evidence type="ECO:0000313" key="3">
    <source>
        <dbReference type="EMBL" id="BAG65512.1"/>
    </source>
</evidence>
<dbReference type="SUPFAM" id="SSF47473">
    <property type="entry name" value="EF-hand"/>
    <property type="match status" value="1"/>
</dbReference>
<dbReference type="AlphaFoldDB" id="B4E3K0"/>
<sequence length="254" mass="27062">MVFKAKHLASQYWGCSRTMAGRRDPSLPYLEQYRIDASQFRELFASLTPWACGSHTPLLAGRMFRLLDENKDSLINFKEFVTGMSGMYHGDLTEKLKVLYKLHLPPALSPEEAESALEAAHYFTEDSSSEGERPLEHPTCPASTLQPPPPSCGARAVASSPTWAQGAGRMGFSPGDHGLGSAMLAGAGAAPCGCPHSCFSCVSVFLDLGSSPLCPSASPLLSLPASPLASDLDLFLPWEAQGQSLEGRGAPCTS</sequence>
<name>B4E3K0_HUMAN</name>
<accession>B4E3K0</accession>
<dbReference type="PROSITE" id="PS50222">
    <property type="entry name" value="EF_HAND_2"/>
    <property type="match status" value="1"/>
</dbReference>